<gene>
    <name evidence="2" type="ORF">IPOD504_LOCUS223</name>
</gene>
<protein>
    <recommendedName>
        <fullName evidence="4">Geminin</fullName>
    </recommendedName>
</protein>
<name>A0ABN8HNM1_9NEOP</name>
<keyword evidence="1" id="KW-0175">Coiled coil</keyword>
<keyword evidence="3" id="KW-1185">Reference proteome</keyword>
<sequence length="150" mass="17490">MSKTFTGDKRESLNAVESENIKTDSLEEIKSKIINEDKVCRDIDNKKKMISKNIQVDFKEELPDGGIVFDLKYEMYWQELAESKRLELEEALEENERLCKLKETLIKENIHYQKLLEEASSFVEVLKEVVQESSDDTGIDVRDVNDSHDE</sequence>
<organism evidence="2 3">
    <name type="scientific">Iphiclides podalirius</name>
    <name type="common">scarce swallowtail</name>
    <dbReference type="NCBI Taxonomy" id="110791"/>
    <lineage>
        <taxon>Eukaryota</taxon>
        <taxon>Metazoa</taxon>
        <taxon>Ecdysozoa</taxon>
        <taxon>Arthropoda</taxon>
        <taxon>Hexapoda</taxon>
        <taxon>Insecta</taxon>
        <taxon>Pterygota</taxon>
        <taxon>Neoptera</taxon>
        <taxon>Endopterygota</taxon>
        <taxon>Lepidoptera</taxon>
        <taxon>Glossata</taxon>
        <taxon>Ditrysia</taxon>
        <taxon>Papilionoidea</taxon>
        <taxon>Papilionidae</taxon>
        <taxon>Papilioninae</taxon>
        <taxon>Iphiclides</taxon>
    </lineage>
</organism>
<proteinExistence type="predicted"/>
<dbReference type="Gene3D" id="1.20.5.1180">
    <property type="entry name" value="Geminin coiled-coil domain"/>
    <property type="match status" value="1"/>
</dbReference>
<evidence type="ECO:0000256" key="1">
    <source>
        <dbReference type="SAM" id="Coils"/>
    </source>
</evidence>
<feature type="non-terminal residue" evidence="2">
    <location>
        <position position="1"/>
    </location>
</feature>
<dbReference type="SUPFAM" id="SSF111469">
    <property type="entry name" value="Geminin coiled-coil domain"/>
    <property type="match status" value="1"/>
</dbReference>
<evidence type="ECO:0008006" key="4">
    <source>
        <dbReference type="Google" id="ProtNLM"/>
    </source>
</evidence>
<evidence type="ECO:0000313" key="2">
    <source>
        <dbReference type="EMBL" id="CAH2034637.1"/>
    </source>
</evidence>
<dbReference type="Proteomes" id="UP000837857">
    <property type="component" value="Chromosome 1"/>
</dbReference>
<reference evidence="2" key="1">
    <citation type="submission" date="2022-03" db="EMBL/GenBank/DDBJ databases">
        <authorList>
            <person name="Martin H S."/>
        </authorList>
    </citation>
    <scope>NUCLEOTIDE SEQUENCE</scope>
</reference>
<accession>A0ABN8HNM1</accession>
<evidence type="ECO:0000313" key="3">
    <source>
        <dbReference type="Proteomes" id="UP000837857"/>
    </source>
</evidence>
<feature type="coiled-coil region" evidence="1">
    <location>
        <begin position="78"/>
        <end position="108"/>
    </location>
</feature>
<dbReference type="EMBL" id="OW152813">
    <property type="protein sequence ID" value="CAH2034637.1"/>
    <property type="molecule type" value="Genomic_DNA"/>
</dbReference>